<dbReference type="InterPro" id="IPR017871">
    <property type="entry name" value="ABC_transporter-like_CS"/>
</dbReference>
<gene>
    <name evidence="7" type="ordered locus">Deba_3142</name>
</gene>
<dbReference type="InterPro" id="IPR052156">
    <property type="entry name" value="BCAA_Transport_ATP-bd_LivF"/>
</dbReference>
<dbReference type="AlphaFoldDB" id="E1QLR0"/>
<protein>
    <submittedName>
        <fullName evidence="7">ABC transporter related protein</fullName>
    </submittedName>
</protein>
<dbReference type="OrthoDB" id="9809450at2"/>
<dbReference type="Gene3D" id="3.40.50.300">
    <property type="entry name" value="P-loop containing nucleotide triphosphate hydrolases"/>
    <property type="match status" value="1"/>
</dbReference>
<evidence type="ECO:0000256" key="2">
    <source>
        <dbReference type="ARBA" id="ARBA00022448"/>
    </source>
</evidence>
<name>E1QLR0_DESB2</name>
<dbReference type="PANTHER" id="PTHR43820:SF4">
    <property type="entry name" value="HIGH-AFFINITY BRANCHED-CHAIN AMINO ACID TRANSPORT ATP-BINDING PROTEIN LIVF"/>
    <property type="match status" value="1"/>
</dbReference>
<evidence type="ECO:0000256" key="1">
    <source>
        <dbReference type="ARBA" id="ARBA00005417"/>
    </source>
</evidence>
<evidence type="ECO:0000313" key="7">
    <source>
        <dbReference type="EMBL" id="ADK86495.1"/>
    </source>
</evidence>
<dbReference type="InterPro" id="IPR003439">
    <property type="entry name" value="ABC_transporter-like_ATP-bd"/>
</dbReference>
<dbReference type="GO" id="GO:0015658">
    <property type="term" value="F:branched-chain amino acid transmembrane transporter activity"/>
    <property type="evidence" value="ECO:0007669"/>
    <property type="project" value="TreeGrafter"/>
</dbReference>
<dbReference type="PROSITE" id="PS00211">
    <property type="entry name" value="ABC_TRANSPORTER_1"/>
    <property type="match status" value="1"/>
</dbReference>
<dbReference type="STRING" id="644282.Deba_3142"/>
<dbReference type="SMART" id="SM00382">
    <property type="entry name" value="AAA"/>
    <property type="match status" value="1"/>
</dbReference>
<keyword evidence="8" id="KW-1185">Reference proteome</keyword>
<dbReference type="GO" id="GO:0005524">
    <property type="term" value="F:ATP binding"/>
    <property type="evidence" value="ECO:0007669"/>
    <property type="project" value="UniProtKB-KW"/>
</dbReference>
<reference evidence="7 8" key="1">
    <citation type="journal article" date="2010" name="Stand. Genomic Sci.">
        <title>Complete genome sequence of Desulfarculus baarsii type strain (2st14).</title>
        <authorList>
            <person name="Sun H."/>
            <person name="Spring S."/>
            <person name="Lapidus A."/>
            <person name="Davenport K."/>
            <person name="Del Rio T.G."/>
            <person name="Tice H."/>
            <person name="Nolan M."/>
            <person name="Copeland A."/>
            <person name="Cheng J.F."/>
            <person name="Lucas S."/>
            <person name="Tapia R."/>
            <person name="Goodwin L."/>
            <person name="Pitluck S."/>
            <person name="Ivanova N."/>
            <person name="Pagani I."/>
            <person name="Mavromatis K."/>
            <person name="Ovchinnikova G."/>
            <person name="Pati A."/>
            <person name="Chen A."/>
            <person name="Palaniappan K."/>
            <person name="Hauser L."/>
            <person name="Chang Y.J."/>
            <person name="Jeffries C.D."/>
            <person name="Detter J.C."/>
            <person name="Han C."/>
            <person name="Rohde M."/>
            <person name="Brambilla E."/>
            <person name="Goker M."/>
            <person name="Woyke T."/>
            <person name="Bristow J."/>
            <person name="Eisen J.A."/>
            <person name="Markowitz V."/>
            <person name="Hugenholtz P."/>
            <person name="Kyrpides N.C."/>
            <person name="Klenk H.P."/>
            <person name="Land M."/>
        </authorList>
    </citation>
    <scope>NUCLEOTIDE SEQUENCE [LARGE SCALE GENOMIC DNA]</scope>
    <source>
        <strain evidence="8">ATCC 33931 / DSM 2075 / LMG 7858 / VKM B-1802 / 2st14</strain>
    </source>
</reference>
<dbReference type="PROSITE" id="PS50893">
    <property type="entry name" value="ABC_TRANSPORTER_2"/>
    <property type="match status" value="1"/>
</dbReference>
<evidence type="ECO:0000256" key="3">
    <source>
        <dbReference type="ARBA" id="ARBA00022741"/>
    </source>
</evidence>
<comment type="similarity">
    <text evidence="1">Belongs to the ABC transporter superfamily.</text>
</comment>
<dbReference type="GO" id="GO:0015807">
    <property type="term" value="P:L-amino acid transport"/>
    <property type="evidence" value="ECO:0007669"/>
    <property type="project" value="TreeGrafter"/>
</dbReference>
<feature type="domain" description="ABC transporter" evidence="6">
    <location>
        <begin position="2"/>
        <end position="234"/>
    </location>
</feature>
<evidence type="ECO:0000259" key="6">
    <source>
        <dbReference type="PROSITE" id="PS50893"/>
    </source>
</evidence>
<dbReference type="EMBL" id="CP002085">
    <property type="protein sequence ID" value="ADK86495.1"/>
    <property type="molecule type" value="Genomic_DNA"/>
</dbReference>
<accession>E1QLR0</accession>
<dbReference type="Proteomes" id="UP000009047">
    <property type="component" value="Chromosome"/>
</dbReference>
<dbReference type="CDD" id="cd03224">
    <property type="entry name" value="ABC_TM1139_LivF_branched"/>
    <property type="match status" value="1"/>
</dbReference>
<dbReference type="KEGG" id="dbr:Deba_3142"/>
<proteinExistence type="inferred from homology"/>
<evidence type="ECO:0000256" key="5">
    <source>
        <dbReference type="ARBA" id="ARBA00022970"/>
    </source>
</evidence>
<dbReference type="RefSeq" id="WP_013259931.1">
    <property type="nucleotide sequence ID" value="NC_014365.1"/>
</dbReference>
<evidence type="ECO:0000256" key="4">
    <source>
        <dbReference type="ARBA" id="ARBA00022840"/>
    </source>
</evidence>
<dbReference type="InterPro" id="IPR003593">
    <property type="entry name" value="AAA+_ATPase"/>
</dbReference>
<dbReference type="HOGENOM" id="CLU_000604_1_2_7"/>
<dbReference type="Pfam" id="PF00005">
    <property type="entry name" value="ABC_tran"/>
    <property type="match status" value="1"/>
</dbReference>
<keyword evidence="3" id="KW-0547">Nucleotide-binding</keyword>
<dbReference type="PANTHER" id="PTHR43820">
    <property type="entry name" value="HIGH-AFFINITY BRANCHED-CHAIN AMINO ACID TRANSPORT ATP-BINDING PROTEIN LIVF"/>
    <property type="match status" value="1"/>
</dbReference>
<dbReference type="SUPFAM" id="SSF52540">
    <property type="entry name" value="P-loop containing nucleoside triphosphate hydrolases"/>
    <property type="match status" value="1"/>
</dbReference>
<organism evidence="7 8">
    <name type="scientific">Desulfarculus baarsii (strain ATCC 33931 / DSM 2075 / LMG 7858 / VKM B-1802 / 2st14)</name>
    <dbReference type="NCBI Taxonomy" id="644282"/>
    <lineage>
        <taxon>Bacteria</taxon>
        <taxon>Pseudomonadati</taxon>
        <taxon>Thermodesulfobacteriota</taxon>
        <taxon>Desulfarculia</taxon>
        <taxon>Desulfarculales</taxon>
        <taxon>Desulfarculaceae</taxon>
        <taxon>Desulfarculus</taxon>
    </lineage>
</organism>
<keyword evidence="4" id="KW-0067">ATP-binding</keyword>
<dbReference type="GO" id="GO:0016887">
    <property type="term" value="F:ATP hydrolysis activity"/>
    <property type="evidence" value="ECO:0007669"/>
    <property type="project" value="InterPro"/>
</dbReference>
<keyword evidence="5" id="KW-0029">Amino-acid transport</keyword>
<evidence type="ECO:0000313" key="8">
    <source>
        <dbReference type="Proteomes" id="UP000009047"/>
    </source>
</evidence>
<dbReference type="eggNOG" id="COG0410">
    <property type="taxonomic scope" value="Bacteria"/>
</dbReference>
<sequence>MLEARGLEARFGGALALRGVDLRVGRGEVVCLIGANGAGKTTLLALLAGLLRPSAGTIRFAGQDVGGLKAHALARRGLILCPEGRRVFDELSVAENLTLGGYARRRGPELSADLAAVYERFPRLAERRKQPAGALSGGEQQMLAIGRALMAGPKLLMLDEPSLGLAPLVAAEVFGVIKNIAGQGVTVLLVEQNARAALAISQRGYVLENGRVTLEGPSAELAANDAVRRAYLGLD</sequence>
<keyword evidence="2" id="KW-0813">Transport</keyword>
<dbReference type="InterPro" id="IPR027417">
    <property type="entry name" value="P-loop_NTPase"/>
</dbReference>